<dbReference type="Gene3D" id="3.40.50.1460">
    <property type="match status" value="1"/>
</dbReference>
<dbReference type="Proteomes" id="UP000269157">
    <property type="component" value="Unassembled WGS sequence"/>
</dbReference>
<dbReference type="RefSeq" id="WP_121023819.1">
    <property type="nucleotide sequence ID" value="NZ_RCCE01000003.1"/>
</dbReference>
<name>A0A497W5X7_9RHOB</name>
<feature type="domain" description="Peptidoglycan binding-like" evidence="2">
    <location>
        <begin position="291"/>
        <end position="344"/>
    </location>
</feature>
<dbReference type="InterPro" id="IPR036366">
    <property type="entry name" value="PGBDSf"/>
</dbReference>
<organism evidence="3 4">
    <name type="scientific">Litoreibacter meonggei</name>
    <dbReference type="NCBI Taxonomy" id="1049199"/>
    <lineage>
        <taxon>Bacteria</taxon>
        <taxon>Pseudomonadati</taxon>
        <taxon>Pseudomonadota</taxon>
        <taxon>Alphaproteobacteria</taxon>
        <taxon>Rhodobacterales</taxon>
        <taxon>Roseobacteraceae</taxon>
        <taxon>Litoreibacter</taxon>
    </lineage>
</organism>
<feature type="signal peptide" evidence="1">
    <location>
        <begin position="1"/>
        <end position="19"/>
    </location>
</feature>
<dbReference type="InterPro" id="IPR029030">
    <property type="entry name" value="Caspase-like_dom_sf"/>
</dbReference>
<feature type="chain" id="PRO_5019785254" evidence="1">
    <location>
        <begin position="20"/>
        <end position="548"/>
    </location>
</feature>
<accession>A0A497W5X7</accession>
<reference evidence="3 4" key="1">
    <citation type="submission" date="2018-10" db="EMBL/GenBank/DDBJ databases">
        <title>Genomic Encyclopedia of Archaeal and Bacterial Type Strains, Phase II (KMG-II): from individual species to whole genera.</title>
        <authorList>
            <person name="Goeker M."/>
        </authorList>
    </citation>
    <scope>NUCLEOTIDE SEQUENCE [LARGE SCALE GENOMIC DNA]</scope>
    <source>
        <strain evidence="3 4">DSM 29466</strain>
    </source>
</reference>
<dbReference type="SUPFAM" id="SSF52129">
    <property type="entry name" value="Caspase-like"/>
    <property type="match status" value="1"/>
</dbReference>
<dbReference type="EMBL" id="RCCE01000003">
    <property type="protein sequence ID" value="RLJ51821.1"/>
    <property type="molecule type" value="Genomic_DNA"/>
</dbReference>
<dbReference type="SUPFAM" id="SSF47090">
    <property type="entry name" value="PGBD-like"/>
    <property type="match status" value="2"/>
</dbReference>
<gene>
    <name evidence="3" type="ORF">BCF46_2046</name>
</gene>
<evidence type="ECO:0000313" key="3">
    <source>
        <dbReference type="EMBL" id="RLJ51821.1"/>
    </source>
</evidence>
<keyword evidence="4" id="KW-1185">Reference proteome</keyword>
<evidence type="ECO:0000256" key="1">
    <source>
        <dbReference type="SAM" id="SignalP"/>
    </source>
</evidence>
<protein>
    <submittedName>
        <fullName evidence="3">Putative peptidoglycan binding protein</fullName>
    </submittedName>
</protein>
<dbReference type="Gene3D" id="1.10.101.10">
    <property type="entry name" value="PGBD-like superfamily/PGBD"/>
    <property type="match status" value="2"/>
</dbReference>
<dbReference type="OrthoDB" id="8092964at2"/>
<dbReference type="InterPro" id="IPR002477">
    <property type="entry name" value="Peptidoglycan-bd-like"/>
</dbReference>
<evidence type="ECO:0000259" key="2">
    <source>
        <dbReference type="Pfam" id="PF01471"/>
    </source>
</evidence>
<evidence type="ECO:0000313" key="4">
    <source>
        <dbReference type="Proteomes" id="UP000269157"/>
    </source>
</evidence>
<feature type="domain" description="Peptidoglycan binding-like" evidence="2">
    <location>
        <begin position="486"/>
        <end position="541"/>
    </location>
</feature>
<comment type="caution">
    <text evidence="3">The sequence shown here is derived from an EMBL/GenBank/DDBJ whole genome shotgun (WGS) entry which is preliminary data.</text>
</comment>
<proteinExistence type="predicted"/>
<dbReference type="InterPro" id="IPR036365">
    <property type="entry name" value="PGBD-like_sf"/>
</dbReference>
<dbReference type="Pfam" id="PF01471">
    <property type="entry name" value="PG_binding_1"/>
    <property type="match status" value="2"/>
</dbReference>
<dbReference type="AlphaFoldDB" id="A0A497W5X7"/>
<sequence length="548" mass="58380">MRFRASLTALLMTSVPVWAGDVALVVGNEDYANGRDLSAADEMLDAVAPLEEAGFEVLSGSDLTAGALAGLVSELNAKVGGSGRVLIALSGHFGNSLSGSWFVGADADGPDLGAVAAQSVSLGVLMDIAARAPGGAVVALGVEEAEFEFGAGVNSGLGDLDIPQGVSVITGPSGDVADFAKDALGVKGQSIANALNAWPSLTGSGFMAPLVPFLPSDGAAPPVVAKADPDAEQKAFWKVTQDIDTMDAFEAYLKRHPDGLFASEARAEIDKIKAEPLLLAEQGEKALNLSRDRRREIQRALSLLEYDPKGIDGIFGRGSRAAIQKWQNVNGETATGFVTQPQIERLGAQADRRAQELEIEAEKRKIELERKDRAYWRATGQGGDETGLRAYLERYPDGVFAEIATARLEPFEEARRAAAAEQDRAAWDAAESVGSLAAYEGYVQANPEGAFVEQARAKIAELEFEAKNAGALEAAQRNEERLGLNGTTRRLVEDRLESLGLKPGAVDGTFDDDSRRAIRRYQEARNLPRTGFLNQQTLVRLLADSVLR</sequence>
<keyword evidence="1" id="KW-0732">Signal</keyword>